<evidence type="ECO:0000313" key="2">
    <source>
        <dbReference type="EMBL" id="GLI68655.1"/>
    </source>
</evidence>
<name>A0ABQ5SFF3_9CHLO</name>
<protein>
    <submittedName>
        <fullName evidence="2">Uncharacterized protein</fullName>
    </submittedName>
</protein>
<evidence type="ECO:0000313" key="3">
    <source>
        <dbReference type="Proteomes" id="UP001165090"/>
    </source>
</evidence>
<dbReference type="EMBL" id="BSDZ01000080">
    <property type="protein sequence ID" value="GLI68655.1"/>
    <property type="molecule type" value="Genomic_DNA"/>
</dbReference>
<organism evidence="2 3">
    <name type="scientific">Volvox africanus</name>
    <dbReference type="NCBI Taxonomy" id="51714"/>
    <lineage>
        <taxon>Eukaryota</taxon>
        <taxon>Viridiplantae</taxon>
        <taxon>Chlorophyta</taxon>
        <taxon>core chlorophytes</taxon>
        <taxon>Chlorophyceae</taxon>
        <taxon>CS clade</taxon>
        <taxon>Chlamydomonadales</taxon>
        <taxon>Volvocaceae</taxon>
        <taxon>Volvox</taxon>
    </lineage>
</organism>
<gene>
    <name evidence="2" type="ORF">VaNZ11_013131</name>
</gene>
<feature type="compositionally biased region" description="Polar residues" evidence="1">
    <location>
        <begin position="190"/>
        <end position="199"/>
    </location>
</feature>
<reference evidence="2 3" key="1">
    <citation type="journal article" date="2023" name="IScience">
        <title>Expanded male sex-determining region conserved during the evolution of homothallism in the green alga Volvox.</title>
        <authorList>
            <person name="Yamamoto K."/>
            <person name="Matsuzaki R."/>
            <person name="Mahakham W."/>
            <person name="Heman W."/>
            <person name="Sekimoto H."/>
            <person name="Kawachi M."/>
            <person name="Minakuchi Y."/>
            <person name="Toyoda A."/>
            <person name="Nozaki H."/>
        </authorList>
    </citation>
    <scope>NUCLEOTIDE SEQUENCE [LARGE SCALE GENOMIC DNA]</scope>
    <source>
        <strain evidence="2 3">NIES-4468</strain>
    </source>
</reference>
<keyword evidence="3" id="KW-1185">Reference proteome</keyword>
<evidence type="ECO:0000256" key="1">
    <source>
        <dbReference type="SAM" id="MobiDB-lite"/>
    </source>
</evidence>
<sequence>MQHTAQISNSWRSVGTALGSNLVSNVIPAQVTQPLQPAEQHAVRTQSSTTCVLRHIGAETAMSKSGILSPEEHRWATHCYRKTAPQGQELPSWITNRIKDIPATAVDGAAAAPVTNGSSASSTSLPAVQDNGGSPRSDTFEDPHPNTSLDELRWAYYQTAPKNQNNLPVAASALAQQAAGGAPAGPLSHSVLSASSDAPPQTPIFHTPVRALFPPTPVVQAGGAAAVPKQQPEGGCMDMSDALDVEQHFQCIYALPANSIASPEEMRVVQVESYKVGKQVMPYWLVSGK</sequence>
<comment type="caution">
    <text evidence="2">The sequence shown here is derived from an EMBL/GenBank/DDBJ whole genome shotgun (WGS) entry which is preliminary data.</text>
</comment>
<feature type="region of interest" description="Disordered" evidence="1">
    <location>
        <begin position="112"/>
        <end position="147"/>
    </location>
</feature>
<feature type="compositionally biased region" description="Polar residues" evidence="1">
    <location>
        <begin position="116"/>
        <end position="137"/>
    </location>
</feature>
<dbReference type="Proteomes" id="UP001165090">
    <property type="component" value="Unassembled WGS sequence"/>
</dbReference>
<feature type="region of interest" description="Disordered" evidence="1">
    <location>
        <begin position="180"/>
        <end position="199"/>
    </location>
</feature>
<accession>A0ABQ5SFF3</accession>
<proteinExistence type="predicted"/>